<dbReference type="GO" id="GO:0001181">
    <property type="term" value="F:RNA polymerase I general transcription initiation factor activity"/>
    <property type="evidence" value="ECO:0007669"/>
    <property type="project" value="EnsemblFungi"/>
</dbReference>
<dbReference type="GO" id="GO:0005634">
    <property type="term" value="C:nucleus"/>
    <property type="evidence" value="ECO:0007669"/>
    <property type="project" value="TreeGrafter"/>
</dbReference>
<dbReference type="GO" id="GO:0006361">
    <property type="term" value="P:transcription initiation at RNA polymerase I promoter"/>
    <property type="evidence" value="ECO:0007669"/>
    <property type="project" value="EnsemblFungi"/>
</dbReference>
<evidence type="ECO:0000256" key="2">
    <source>
        <dbReference type="SAM" id="MobiDB-lite"/>
    </source>
</evidence>
<dbReference type="HOGENOM" id="CLU_010579_0_0_1"/>
<gene>
    <name evidence="3" type="ORF">DRE_05949</name>
</gene>
<evidence type="ECO:0000313" key="4">
    <source>
        <dbReference type="Proteomes" id="UP000024837"/>
    </source>
</evidence>
<dbReference type="Proteomes" id="UP000024837">
    <property type="component" value="Unassembled WGS sequence"/>
</dbReference>
<feature type="region of interest" description="Disordered" evidence="2">
    <location>
        <begin position="616"/>
        <end position="645"/>
    </location>
</feature>
<protein>
    <recommendedName>
        <fullName evidence="5">RNA polymerase I-specific transcription initiation factor RRN3</fullName>
    </recommendedName>
</protein>
<feature type="compositionally biased region" description="Pro residues" evidence="2">
    <location>
        <begin position="1"/>
        <end position="10"/>
    </location>
</feature>
<feature type="compositionally biased region" description="Polar residues" evidence="2">
    <location>
        <begin position="281"/>
        <end position="292"/>
    </location>
</feature>
<name>W7HYH5_9PEZI</name>
<dbReference type="AlphaFoldDB" id="W7HYH5"/>
<feature type="compositionally biased region" description="Acidic residues" evidence="2">
    <location>
        <begin position="621"/>
        <end position="645"/>
    </location>
</feature>
<feature type="compositionally biased region" description="Acidic residues" evidence="2">
    <location>
        <begin position="297"/>
        <end position="318"/>
    </location>
</feature>
<keyword evidence="4" id="KW-1185">Reference proteome</keyword>
<dbReference type="PANTHER" id="PTHR12790">
    <property type="entry name" value="TRANSCRIPTION INITIATION FACTOR IA RRN3"/>
    <property type="match status" value="1"/>
</dbReference>
<evidence type="ECO:0000313" key="3">
    <source>
        <dbReference type="EMBL" id="EWC45222.1"/>
    </source>
</evidence>
<dbReference type="InterPro" id="IPR007991">
    <property type="entry name" value="RNA_pol_I_trans_ini_fac_RRN3"/>
</dbReference>
<accession>W7HYH5</accession>
<dbReference type="OrthoDB" id="26970at2759"/>
<dbReference type="Pfam" id="PF05327">
    <property type="entry name" value="RRN3"/>
    <property type="match status" value="1"/>
</dbReference>
<reference evidence="3 4" key="1">
    <citation type="submission" date="2013-05" db="EMBL/GenBank/DDBJ databases">
        <title>Drechslerella stenobrocha genome reveals carnivorous origination and mechanical trapping mechanism of predatory fungi.</title>
        <authorList>
            <person name="Liu X."/>
            <person name="Zhang W."/>
            <person name="Liu K."/>
        </authorList>
    </citation>
    <scope>NUCLEOTIDE SEQUENCE [LARGE SCALE GENOMIC DNA]</scope>
    <source>
        <strain evidence="3 4">248</strain>
    </source>
</reference>
<comment type="similarity">
    <text evidence="1">Belongs to the RRN3 family.</text>
</comment>
<feature type="region of interest" description="Disordered" evidence="2">
    <location>
        <begin position="272"/>
        <end position="324"/>
    </location>
</feature>
<dbReference type="EMBL" id="KI966429">
    <property type="protein sequence ID" value="EWC45222.1"/>
    <property type="molecule type" value="Genomic_DNA"/>
</dbReference>
<sequence>MAALSVPPPARVGGKGVKRGASILDDDSSMASVDSDRPPKKVRFMDENLGNALRSKVISAALQEQNETGGKSLRFEELRRKLTTRMSDPTALDSAELDQILQHLMPVISQLDRHCSPLVGDIIHMNWAGRPVAFQRTYMAFLLHILSAHPRHIPKAVQMLVRHLTYETVKDAQRSGVGFNTRHDVFATVHKVLFTILGLAPTTWTALFAALSAAFPFKAQKKIHQTTYIDNLLKIIDYAPAAKTKILGLIFEKMIQIDVEIQINLDDLDEGEGEELDKQLGQPTDSKTGQNQSDSGIGEDEDAEDSDSDDDEDDDLESGEPRTLEMIQETVDKLDAMLNMVFAYYSKCLPKESVKEPGQEDVETFELLLHFFDNVVLTTFKSQYVQFLVFWAAQKSPVFMDIFLGMLVERAMDNTKPQVARQAAAAYIASFVARAKLLERDAVRSVVHMLCMWLEKFLQDREIECTSPNVRKFGGFYAVTQAILYIFCFRWRDLRGKGSKASDDETTEHPAEDPQAWAPGLQVIERLITSKFNPLKVCSPAVVNQFADVANHFNLVYCFSIIERNKRGNLFNIGAGVSTAGYPEATQLETYFPFDPFKLSTTRSWVDPFYVQWEPIPGLGAEEEDEEEDSGDETGDSDGDDNGDE</sequence>
<feature type="region of interest" description="Disordered" evidence="2">
    <location>
        <begin position="1"/>
        <end position="41"/>
    </location>
</feature>
<organism evidence="3 4">
    <name type="scientific">Drechslerella stenobrocha 248</name>
    <dbReference type="NCBI Taxonomy" id="1043628"/>
    <lineage>
        <taxon>Eukaryota</taxon>
        <taxon>Fungi</taxon>
        <taxon>Dikarya</taxon>
        <taxon>Ascomycota</taxon>
        <taxon>Pezizomycotina</taxon>
        <taxon>Orbiliomycetes</taxon>
        <taxon>Orbiliales</taxon>
        <taxon>Orbiliaceae</taxon>
        <taxon>Drechslerella</taxon>
    </lineage>
</organism>
<evidence type="ECO:0000256" key="1">
    <source>
        <dbReference type="ARBA" id="ARBA00010098"/>
    </source>
</evidence>
<evidence type="ECO:0008006" key="5">
    <source>
        <dbReference type="Google" id="ProtNLM"/>
    </source>
</evidence>
<dbReference type="PANTHER" id="PTHR12790:SF0">
    <property type="entry name" value="RNA POLYMERASE I-SPECIFIC TRANSCRIPTION INITIATION FACTOR RRN3-RELATED"/>
    <property type="match status" value="1"/>
</dbReference>
<dbReference type="GO" id="GO:0001042">
    <property type="term" value="F:RNA polymerase I core binding"/>
    <property type="evidence" value="ECO:0007669"/>
    <property type="project" value="TreeGrafter"/>
</dbReference>
<proteinExistence type="inferred from homology"/>